<dbReference type="SUPFAM" id="SSF56349">
    <property type="entry name" value="DNA breaking-rejoining enzymes"/>
    <property type="match status" value="1"/>
</dbReference>
<keyword evidence="9" id="KW-1185">Reference proteome</keyword>
<dbReference type="InterPro" id="IPR044068">
    <property type="entry name" value="CB"/>
</dbReference>
<keyword evidence="4" id="KW-0233">DNA recombination</keyword>
<evidence type="ECO:0000256" key="2">
    <source>
        <dbReference type="ARBA" id="ARBA00022908"/>
    </source>
</evidence>
<dbReference type="Gene3D" id="1.10.443.10">
    <property type="entry name" value="Intergrase catalytic core"/>
    <property type="match status" value="1"/>
</dbReference>
<dbReference type="PANTHER" id="PTHR30629:SF2">
    <property type="entry name" value="PROPHAGE INTEGRASE INTS-RELATED"/>
    <property type="match status" value="1"/>
</dbReference>
<evidence type="ECO:0000313" key="8">
    <source>
        <dbReference type="EMBL" id="MFC3173466.1"/>
    </source>
</evidence>
<dbReference type="Proteomes" id="UP001595604">
    <property type="component" value="Unassembled WGS sequence"/>
</dbReference>
<evidence type="ECO:0000256" key="3">
    <source>
        <dbReference type="ARBA" id="ARBA00023125"/>
    </source>
</evidence>
<protein>
    <submittedName>
        <fullName evidence="8">Integrase</fullName>
    </submittedName>
</protein>
<accession>A0ABV7IRN2</accession>
<dbReference type="RefSeq" id="WP_379508851.1">
    <property type="nucleotide sequence ID" value="NZ_JBHRTQ010000004.1"/>
</dbReference>
<evidence type="ECO:0000256" key="1">
    <source>
        <dbReference type="ARBA" id="ARBA00008857"/>
    </source>
</evidence>
<dbReference type="InterPro" id="IPR011010">
    <property type="entry name" value="DNA_brk_join_enz"/>
</dbReference>
<dbReference type="InterPro" id="IPR050808">
    <property type="entry name" value="Phage_Integrase"/>
</dbReference>
<proteinExistence type="inferred from homology"/>
<keyword evidence="2" id="KW-0229">DNA integration</keyword>
<reference evidence="9" key="1">
    <citation type="journal article" date="2019" name="Int. J. Syst. Evol. Microbiol.">
        <title>The Global Catalogue of Microorganisms (GCM) 10K type strain sequencing project: providing services to taxonomists for standard genome sequencing and annotation.</title>
        <authorList>
            <consortium name="The Broad Institute Genomics Platform"/>
            <consortium name="The Broad Institute Genome Sequencing Center for Infectious Disease"/>
            <person name="Wu L."/>
            <person name="Ma J."/>
        </authorList>
    </citation>
    <scope>NUCLEOTIDE SEQUENCE [LARGE SCALE GENOMIC DNA]</scope>
    <source>
        <strain evidence="9">KCTC 42984</strain>
    </source>
</reference>
<dbReference type="PANTHER" id="PTHR30629">
    <property type="entry name" value="PROPHAGE INTEGRASE"/>
    <property type="match status" value="1"/>
</dbReference>
<dbReference type="Gene3D" id="1.10.150.130">
    <property type="match status" value="1"/>
</dbReference>
<evidence type="ECO:0000313" key="9">
    <source>
        <dbReference type="Proteomes" id="UP001595604"/>
    </source>
</evidence>
<dbReference type="InterPro" id="IPR010998">
    <property type="entry name" value="Integrase_recombinase_N"/>
</dbReference>
<dbReference type="CDD" id="cd00796">
    <property type="entry name" value="INT_Rci_Hp1_C"/>
    <property type="match status" value="1"/>
</dbReference>
<feature type="domain" description="Core-binding (CB)" evidence="7">
    <location>
        <begin position="59"/>
        <end position="138"/>
    </location>
</feature>
<comment type="caution">
    <text evidence="8">The sequence shown here is derived from an EMBL/GenBank/DDBJ whole genome shotgun (WGS) entry which is preliminary data.</text>
</comment>
<keyword evidence="3 5" id="KW-0238">DNA-binding</keyword>
<dbReference type="PROSITE" id="PS51900">
    <property type="entry name" value="CB"/>
    <property type="match status" value="1"/>
</dbReference>
<dbReference type="PROSITE" id="PS51898">
    <property type="entry name" value="TYR_RECOMBINASE"/>
    <property type="match status" value="1"/>
</dbReference>
<name>A0ABV7IRN2_9SPHN</name>
<dbReference type="InterPro" id="IPR002104">
    <property type="entry name" value="Integrase_catalytic"/>
</dbReference>
<comment type="similarity">
    <text evidence="1">Belongs to the 'phage' integrase family.</text>
</comment>
<dbReference type="EMBL" id="JBHRTQ010000004">
    <property type="protein sequence ID" value="MFC3173466.1"/>
    <property type="molecule type" value="Genomic_DNA"/>
</dbReference>
<gene>
    <name evidence="8" type="ORF">ACFOD9_04295</name>
</gene>
<evidence type="ECO:0000256" key="5">
    <source>
        <dbReference type="PROSITE-ProRule" id="PRU01248"/>
    </source>
</evidence>
<evidence type="ECO:0000259" key="7">
    <source>
        <dbReference type="PROSITE" id="PS51900"/>
    </source>
</evidence>
<evidence type="ECO:0000256" key="4">
    <source>
        <dbReference type="ARBA" id="ARBA00023172"/>
    </source>
</evidence>
<organism evidence="8 9">
    <name type="scientific">Novosphingobium bradum</name>
    <dbReference type="NCBI Taxonomy" id="1737444"/>
    <lineage>
        <taxon>Bacteria</taxon>
        <taxon>Pseudomonadati</taxon>
        <taxon>Pseudomonadota</taxon>
        <taxon>Alphaproteobacteria</taxon>
        <taxon>Sphingomonadales</taxon>
        <taxon>Sphingomonadaceae</taxon>
        <taxon>Novosphingobium</taxon>
    </lineage>
</organism>
<evidence type="ECO:0000259" key="6">
    <source>
        <dbReference type="PROSITE" id="PS51898"/>
    </source>
</evidence>
<dbReference type="InterPro" id="IPR013762">
    <property type="entry name" value="Integrase-like_cat_sf"/>
</dbReference>
<dbReference type="Pfam" id="PF00589">
    <property type="entry name" value="Phage_integrase"/>
    <property type="match status" value="1"/>
</dbReference>
<feature type="domain" description="Tyr recombinase" evidence="6">
    <location>
        <begin position="161"/>
        <end position="332"/>
    </location>
</feature>
<sequence>MATITKRKTGWSVQVRRKGYAPRSRTFRSKSEAEVWARDQEAEIDRGNLPVCDHALKTETLNSLLDRYLLEVTPRKRSKDSESKRLRKLQRHPICALAIRDLKPGHLAEYRNERLASVKAGTVRRELGLLHHLFDVAMREWGLPLSINPLKKVSLPVIGNARDRRLEGGELGKLERALASNRNPFVAPAVRLAIHTSLRRQEVLDLRWSAIDLHRRTAFIPVTKTGQSRVIPLTDAAIKIIRSMECRKGEQGADDRLFPITINAFKLAWKRVQRRSSLIDFRFHDLRHEAISRFAEMGLSTVELAVISGHRDPRMLFRYTHLRPADLARKLAGRSWEQEVGV</sequence>